<dbReference type="SMART" id="SM00422">
    <property type="entry name" value="HTH_MERR"/>
    <property type="match status" value="1"/>
</dbReference>
<dbReference type="GO" id="GO:0003700">
    <property type="term" value="F:DNA-binding transcription factor activity"/>
    <property type="evidence" value="ECO:0007669"/>
    <property type="project" value="InterPro"/>
</dbReference>
<dbReference type="Proteomes" id="UP000199532">
    <property type="component" value="Unassembled WGS sequence"/>
</dbReference>
<gene>
    <name evidence="3" type="ORF">SAMN04487995_2020</name>
</gene>
<proteinExistence type="predicted"/>
<feature type="domain" description="HTH merR-type" evidence="2">
    <location>
        <begin position="8"/>
        <end position="78"/>
    </location>
</feature>
<keyword evidence="4" id="KW-1185">Reference proteome</keyword>
<protein>
    <submittedName>
        <fullName evidence="3">Transcriptional regulator</fullName>
    </submittedName>
</protein>
<organism evidence="3 4">
    <name type="scientific">Dyadobacter koreensis</name>
    <dbReference type="NCBI Taxonomy" id="408657"/>
    <lineage>
        <taxon>Bacteria</taxon>
        <taxon>Pseudomonadati</taxon>
        <taxon>Bacteroidota</taxon>
        <taxon>Cytophagia</taxon>
        <taxon>Cytophagales</taxon>
        <taxon>Spirosomataceae</taxon>
        <taxon>Dyadobacter</taxon>
    </lineage>
</organism>
<reference evidence="3 4" key="1">
    <citation type="submission" date="2016-10" db="EMBL/GenBank/DDBJ databases">
        <authorList>
            <person name="de Groot N.N."/>
        </authorList>
    </citation>
    <scope>NUCLEOTIDE SEQUENCE [LARGE SCALE GENOMIC DNA]</scope>
    <source>
        <strain evidence="3 4">DSM 19938</strain>
    </source>
</reference>
<dbReference type="Gene3D" id="1.10.1660.10">
    <property type="match status" value="1"/>
</dbReference>
<dbReference type="InterPro" id="IPR000551">
    <property type="entry name" value="MerR-type_HTH_dom"/>
</dbReference>
<evidence type="ECO:0000313" key="3">
    <source>
        <dbReference type="EMBL" id="SEI75125.1"/>
    </source>
</evidence>
<dbReference type="InterPro" id="IPR009061">
    <property type="entry name" value="DNA-bd_dom_put_sf"/>
</dbReference>
<dbReference type="SUPFAM" id="SSF46955">
    <property type="entry name" value="Putative DNA-binding domain"/>
    <property type="match status" value="1"/>
</dbReference>
<dbReference type="PANTHER" id="PTHR30204:SF15">
    <property type="entry name" value="BLL5018 PROTEIN"/>
    <property type="match status" value="1"/>
</dbReference>
<sequence length="110" mass="13299">MEPNTKLYYDTNEVAAMVGCEASALRFWEKKFPQLAPKRDSRNRRRYTERDIEVIRKIMHQKEKQGRTIKGAREQLRRKEESQLMIYRLTRVRQFLAEFREALSIPEKPL</sequence>
<dbReference type="GO" id="GO:0003677">
    <property type="term" value="F:DNA binding"/>
    <property type="evidence" value="ECO:0007669"/>
    <property type="project" value="UniProtKB-KW"/>
</dbReference>
<dbReference type="STRING" id="408657.SAMN04487995_2020"/>
<dbReference type="PANTHER" id="PTHR30204">
    <property type="entry name" value="REDOX-CYCLING DRUG-SENSING TRANSCRIPTIONAL ACTIVATOR SOXR"/>
    <property type="match status" value="1"/>
</dbReference>
<evidence type="ECO:0000313" key="4">
    <source>
        <dbReference type="Proteomes" id="UP000199532"/>
    </source>
</evidence>
<accession>A0A1H6TFW2</accession>
<keyword evidence="1" id="KW-0238">DNA-binding</keyword>
<dbReference type="InterPro" id="IPR047057">
    <property type="entry name" value="MerR_fam"/>
</dbReference>
<name>A0A1H6TFW2_9BACT</name>
<dbReference type="EMBL" id="FNXY01000003">
    <property type="protein sequence ID" value="SEI75125.1"/>
    <property type="molecule type" value="Genomic_DNA"/>
</dbReference>
<dbReference type="Pfam" id="PF13411">
    <property type="entry name" value="MerR_1"/>
    <property type="match status" value="1"/>
</dbReference>
<dbReference type="PROSITE" id="PS50937">
    <property type="entry name" value="HTH_MERR_2"/>
    <property type="match status" value="1"/>
</dbReference>
<evidence type="ECO:0000259" key="2">
    <source>
        <dbReference type="PROSITE" id="PS50937"/>
    </source>
</evidence>
<dbReference type="AlphaFoldDB" id="A0A1H6TFW2"/>
<dbReference type="OrthoDB" id="9810140at2"/>
<dbReference type="RefSeq" id="WP_090335035.1">
    <property type="nucleotide sequence ID" value="NZ_FNXY01000003.1"/>
</dbReference>
<evidence type="ECO:0000256" key="1">
    <source>
        <dbReference type="ARBA" id="ARBA00023125"/>
    </source>
</evidence>